<reference evidence="3" key="1">
    <citation type="submission" date="2020-10" db="EMBL/GenBank/DDBJ databases">
        <authorList>
            <person name="Gilroy R."/>
        </authorList>
    </citation>
    <scope>NUCLEOTIDE SEQUENCE</scope>
    <source>
        <strain evidence="3">ChiBcec16-1751</strain>
    </source>
</reference>
<feature type="region of interest" description="Disordered" evidence="1">
    <location>
        <begin position="1"/>
        <end position="20"/>
    </location>
</feature>
<gene>
    <name evidence="3" type="ORF">IAA83_04835</name>
</gene>
<dbReference type="Gene3D" id="3.90.1100.10">
    <property type="match status" value="1"/>
</dbReference>
<feature type="non-terminal residue" evidence="3">
    <location>
        <position position="75"/>
    </location>
</feature>
<keyword evidence="2" id="KW-0472">Membrane</keyword>
<dbReference type="Proteomes" id="UP000886741">
    <property type="component" value="Unassembled WGS sequence"/>
</dbReference>
<dbReference type="EMBL" id="DVJJ01000078">
    <property type="protein sequence ID" value="HIS64682.1"/>
    <property type="molecule type" value="Genomic_DNA"/>
</dbReference>
<evidence type="ECO:0000313" key="4">
    <source>
        <dbReference type="Proteomes" id="UP000886741"/>
    </source>
</evidence>
<protein>
    <submittedName>
        <fullName evidence="3">Uncharacterized protein</fullName>
    </submittedName>
</protein>
<evidence type="ECO:0000256" key="2">
    <source>
        <dbReference type="SAM" id="Phobius"/>
    </source>
</evidence>
<dbReference type="AlphaFoldDB" id="A0A9D1F8Y1"/>
<feature type="transmembrane region" description="Helical" evidence="2">
    <location>
        <begin position="24"/>
        <end position="42"/>
    </location>
</feature>
<comment type="caution">
    <text evidence="3">The sequence shown here is derived from an EMBL/GenBank/DDBJ whole genome shotgun (WGS) entry which is preliminary data.</text>
</comment>
<accession>A0A9D1F8Y1</accession>
<evidence type="ECO:0000256" key="1">
    <source>
        <dbReference type="SAM" id="MobiDB-lite"/>
    </source>
</evidence>
<keyword evidence="2" id="KW-1133">Transmembrane helix</keyword>
<organism evidence="3 4">
    <name type="scientific">Candidatus Avoscillospira avistercoris</name>
    <dbReference type="NCBI Taxonomy" id="2840707"/>
    <lineage>
        <taxon>Bacteria</taxon>
        <taxon>Bacillati</taxon>
        <taxon>Bacillota</taxon>
        <taxon>Clostridia</taxon>
        <taxon>Eubacteriales</taxon>
        <taxon>Oscillospiraceae</taxon>
        <taxon>Oscillospiraceae incertae sedis</taxon>
        <taxon>Candidatus Avoscillospira</taxon>
    </lineage>
</organism>
<sequence length="75" mass="8425">MLNNDPKKPGRPPETGDNKTPKSILIMVVVALIFTVLINSLYETISNSRMERVVRERMTTQDVDGVTPQSLINIK</sequence>
<reference evidence="3" key="2">
    <citation type="journal article" date="2021" name="PeerJ">
        <title>Extensive microbial diversity within the chicken gut microbiome revealed by metagenomics and culture.</title>
        <authorList>
            <person name="Gilroy R."/>
            <person name="Ravi A."/>
            <person name="Getino M."/>
            <person name="Pursley I."/>
            <person name="Horton D.L."/>
            <person name="Alikhan N.F."/>
            <person name="Baker D."/>
            <person name="Gharbi K."/>
            <person name="Hall N."/>
            <person name="Watson M."/>
            <person name="Adriaenssens E.M."/>
            <person name="Foster-Nyarko E."/>
            <person name="Jarju S."/>
            <person name="Secka A."/>
            <person name="Antonio M."/>
            <person name="Oren A."/>
            <person name="Chaudhuri R.R."/>
            <person name="La Ragione R."/>
            <person name="Hildebrand F."/>
            <person name="Pallen M.J."/>
        </authorList>
    </citation>
    <scope>NUCLEOTIDE SEQUENCE</scope>
    <source>
        <strain evidence="3">ChiBcec16-1751</strain>
    </source>
</reference>
<proteinExistence type="predicted"/>
<keyword evidence="2" id="KW-0812">Transmembrane</keyword>
<evidence type="ECO:0000313" key="3">
    <source>
        <dbReference type="EMBL" id="HIS64682.1"/>
    </source>
</evidence>
<name>A0A9D1F8Y1_9FIRM</name>